<reference evidence="2 3" key="1">
    <citation type="journal article" date="2021" name="J. Hered.">
        <title>A chromosome-level genome assembly of the parasitoid wasp, Cotesia glomerata (Hymenoptera: Braconidae).</title>
        <authorList>
            <person name="Pinto B.J."/>
            <person name="Weis J.J."/>
            <person name="Gamble T."/>
            <person name="Ode P.J."/>
            <person name="Paul R."/>
            <person name="Zaspel J.M."/>
        </authorList>
    </citation>
    <scope>NUCLEOTIDE SEQUENCE [LARGE SCALE GENOMIC DNA]</scope>
    <source>
        <strain evidence="2">CgM1</strain>
    </source>
</reference>
<sequence>MFRLSSNESVKIIVLSAISFFLTQCAEICLNPSLKCIGCPYYNVSLTAYYPDFASDEPSDYLDVRGKKLKTLQDFLDGRDEYVTAAMDTNSEIPYGTKVCIPELNQHFKQYIPIQVRDYSPDLEGEGHSSIDICVRGESDSYDFAVNRMVTLYIREDLQNVSNEQQ</sequence>
<keyword evidence="3" id="KW-1185">Reference proteome</keyword>
<accession>A0AAV7IJR0</accession>
<comment type="caution">
    <text evidence="2">The sequence shown here is derived from an EMBL/GenBank/DDBJ whole genome shotgun (WGS) entry which is preliminary data.</text>
</comment>
<evidence type="ECO:0000256" key="1">
    <source>
        <dbReference type="SAM" id="SignalP"/>
    </source>
</evidence>
<feature type="chain" id="PRO_5043753649" evidence="1">
    <location>
        <begin position="26"/>
        <end position="166"/>
    </location>
</feature>
<name>A0AAV7IJR0_COTGL</name>
<dbReference type="EMBL" id="JAHXZJ010001492">
    <property type="protein sequence ID" value="KAH0552365.1"/>
    <property type="molecule type" value="Genomic_DNA"/>
</dbReference>
<feature type="signal peptide" evidence="1">
    <location>
        <begin position="1"/>
        <end position="25"/>
    </location>
</feature>
<proteinExistence type="predicted"/>
<evidence type="ECO:0000313" key="3">
    <source>
        <dbReference type="Proteomes" id="UP000826195"/>
    </source>
</evidence>
<organism evidence="2 3">
    <name type="scientific">Cotesia glomerata</name>
    <name type="common">Lepidopteran parasitic wasp</name>
    <name type="synonym">Apanteles glomeratus</name>
    <dbReference type="NCBI Taxonomy" id="32391"/>
    <lineage>
        <taxon>Eukaryota</taxon>
        <taxon>Metazoa</taxon>
        <taxon>Ecdysozoa</taxon>
        <taxon>Arthropoda</taxon>
        <taxon>Hexapoda</taxon>
        <taxon>Insecta</taxon>
        <taxon>Pterygota</taxon>
        <taxon>Neoptera</taxon>
        <taxon>Endopterygota</taxon>
        <taxon>Hymenoptera</taxon>
        <taxon>Apocrita</taxon>
        <taxon>Ichneumonoidea</taxon>
        <taxon>Braconidae</taxon>
        <taxon>Microgastrinae</taxon>
        <taxon>Cotesia</taxon>
    </lineage>
</organism>
<evidence type="ECO:0000313" key="2">
    <source>
        <dbReference type="EMBL" id="KAH0552365.1"/>
    </source>
</evidence>
<keyword evidence="1" id="KW-0732">Signal</keyword>
<dbReference type="Proteomes" id="UP000826195">
    <property type="component" value="Unassembled WGS sequence"/>
</dbReference>
<gene>
    <name evidence="2" type="ORF">KQX54_009115</name>
</gene>
<protein>
    <submittedName>
        <fullName evidence="2">Uncharacterized protein</fullName>
    </submittedName>
</protein>
<dbReference type="AlphaFoldDB" id="A0AAV7IJR0"/>